<accession>A0A930Y3A3</accession>
<dbReference type="Pfam" id="PF13561">
    <property type="entry name" value="adh_short_C2"/>
    <property type="match status" value="1"/>
</dbReference>
<gene>
    <name evidence="1" type="ORF">ISN26_06475</name>
</gene>
<protein>
    <submittedName>
        <fullName evidence="1">SDR family oxidoreductase</fullName>
    </submittedName>
</protein>
<name>A0A930Y3A3_9GAMM</name>
<dbReference type="InterPro" id="IPR036291">
    <property type="entry name" value="NAD(P)-bd_dom_sf"/>
</dbReference>
<dbReference type="EMBL" id="JADHEI010000050">
    <property type="protein sequence ID" value="MBF2735701.1"/>
    <property type="molecule type" value="Genomic_DNA"/>
</dbReference>
<sequence length="58" mass="6309">DLVKLHDEDTRRKIQGMIPLGRYARAAEIADAAAYLASERAAHITGEVLNVNGGMLMD</sequence>
<evidence type="ECO:0000313" key="1">
    <source>
        <dbReference type="EMBL" id="MBF2735701.1"/>
    </source>
</evidence>
<dbReference type="InterPro" id="IPR002347">
    <property type="entry name" value="SDR_fam"/>
</dbReference>
<dbReference type="Gene3D" id="3.40.50.720">
    <property type="entry name" value="NAD(P)-binding Rossmann-like Domain"/>
    <property type="match status" value="1"/>
</dbReference>
<comment type="caution">
    <text evidence="1">The sequence shown here is derived from an EMBL/GenBank/DDBJ whole genome shotgun (WGS) entry which is preliminary data.</text>
</comment>
<proteinExistence type="predicted"/>
<dbReference type="AlphaFoldDB" id="A0A930Y3A3"/>
<dbReference type="SUPFAM" id="SSF51735">
    <property type="entry name" value="NAD(P)-binding Rossmann-fold domains"/>
    <property type="match status" value="1"/>
</dbReference>
<feature type="non-terminal residue" evidence="1">
    <location>
        <position position="1"/>
    </location>
</feature>
<reference evidence="1" key="1">
    <citation type="submission" date="2020-10" db="EMBL/GenBank/DDBJ databases">
        <title>An improved Amphimedon queenslandica hologenome assembly reveals how three proteobacterial symbionts can extend the metabolic phenotypic of their marine sponge host.</title>
        <authorList>
            <person name="Degnan B."/>
            <person name="Degnan S."/>
            <person name="Xiang X."/>
        </authorList>
    </citation>
    <scope>NUCLEOTIDE SEQUENCE</scope>
    <source>
        <strain evidence="1">AqS2</strain>
    </source>
</reference>
<organism evidence="1 2">
    <name type="scientific">Candidatus Amphirhobacter heronislandensis</name>
    <dbReference type="NCBI Taxonomy" id="1732024"/>
    <lineage>
        <taxon>Bacteria</taxon>
        <taxon>Pseudomonadati</taxon>
        <taxon>Pseudomonadota</taxon>
        <taxon>Gammaproteobacteria</taxon>
        <taxon>Candidatus Tethybacterales</taxon>
        <taxon>Candidatus Tethybacteraceae</taxon>
        <taxon>Candidatus Amphirhobacter</taxon>
    </lineage>
</organism>
<dbReference type="Proteomes" id="UP000604381">
    <property type="component" value="Unassembled WGS sequence"/>
</dbReference>
<keyword evidence="2" id="KW-1185">Reference proteome</keyword>
<evidence type="ECO:0000313" key="2">
    <source>
        <dbReference type="Proteomes" id="UP000604381"/>
    </source>
</evidence>